<reference evidence="10 11" key="1">
    <citation type="submission" date="2019-11" db="EMBL/GenBank/DDBJ databases">
        <title>Novel Deefgea species.</title>
        <authorList>
            <person name="Han J.-H."/>
        </authorList>
    </citation>
    <scope>NUCLEOTIDE SEQUENCE [LARGE SCALE GENOMIC DNA]</scope>
    <source>
        <strain evidence="10 11">LMG 24817</strain>
    </source>
</reference>
<comment type="caution">
    <text evidence="10">The sequence shown here is derived from an EMBL/GenBank/DDBJ whole genome shotgun (WGS) entry which is preliminary data.</text>
</comment>
<dbReference type="EMBL" id="WOFE01000008">
    <property type="protein sequence ID" value="MBM5572567.1"/>
    <property type="molecule type" value="Genomic_DNA"/>
</dbReference>
<evidence type="ECO:0000256" key="2">
    <source>
        <dbReference type="ARBA" id="ARBA00022475"/>
    </source>
</evidence>
<dbReference type="EC" id="1.8.1.8" evidence="10"/>
<proteinExistence type="predicted"/>
<feature type="transmembrane region" description="Helical" evidence="7">
    <location>
        <begin position="165"/>
        <end position="198"/>
    </location>
</feature>
<dbReference type="InterPro" id="IPR028250">
    <property type="entry name" value="DsbDN"/>
</dbReference>
<evidence type="ECO:0000256" key="7">
    <source>
        <dbReference type="SAM" id="Phobius"/>
    </source>
</evidence>
<keyword evidence="6 7" id="KW-0472">Membrane</keyword>
<dbReference type="Proteomes" id="UP001195660">
    <property type="component" value="Unassembled WGS sequence"/>
</dbReference>
<dbReference type="Pfam" id="PF11412">
    <property type="entry name" value="DsbD_N"/>
    <property type="match status" value="1"/>
</dbReference>
<keyword evidence="5 7" id="KW-1133">Transmembrane helix</keyword>
<evidence type="ECO:0000256" key="3">
    <source>
        <dbReference type="ARBA" id="ARBA00022692"/>
    </source>
</evidence>
<keyword evidence="11" id="KW-1185">Reference proteome</keyword>
<keyword evidence="10" id="KW-0560">Oxidoreductase</keyword>
<feature type="transmembrane region" description="Helical" evidence="7">
    <location>
        <begin position="334"/>
        <end position="358"/>
    </location>
</feature>
<dbReference type="InterPro" id="IPR035671">
    <property type="entry name" value="DsbD_gamma"/>
</dbReference>
<feature type="domain" description="Thioredoxin" evidence="9">
    <location>
        <begin position="383"/>
        <end position="515"/>
    </location>
</feature>
<dbReference type="InterPro" id="IPR003834">
    <property type="entry name" value="Cyt_c_assmbl_TM_dom"/>
</dbReference>
<sequence length="517" mass="56145">MNRFLSWLLFCLITFSAQAETQFLPPEKAFVPQLTQLNEQTLVAHFSVAPNYYLYRDRMSFSAAGQTIEAVFPKGKIKDDPSFGKVEVYGHDVEIQLKFKTAVPANQVITFKYQGCADAGICYPPQTQQLQVGKNTSGNQLKDLFGASAPPNPQTTSEPDYFSGGFFGTLGVFFLAGIGLALTACMYPLIPIVSGIVIGHNAKAVKPKRWQAFGLTFVYVQGMALAYTVLGITAAATGTLLVVALQQPWVIAAFALFFVLMALAMLGVFHLQLPQGPHNFINNLANRLPGGRWLSVFVMGLLSALLVGPCIAPPLAAALAYLGKTGDLVLGGTALYVMALGLGLPLLLIGAFGSTILPRLSGRVMHGIKLFFGVVLLAMAVWVSRPLWAPHFAPIQHELSFQTVSSSAQLDQALLAARGKTVMLDFYADWCVACIEFERETLSDKTVQNELTDVVLIRLDVTKNSSDDAALLARYGLYGPPALIFYSPNGQELKPRVIGFQKPSEFLQTLEQIKAQP</sequence>
<evidence type="ECO:0000256" key="1">
    <source>
        <dbReference type="ARBA" id="ARBA00004651"/>
    </source>
</evidence>
<dbReference type="SUPFAM" id="SSF52833">
    <property type="entry name" value="Thioredoxin-like"/>
    <property type="match status" value="1"/>
</dbReference>
<dbReference type="NCBIfam" id="NF001419">
    <property type="entry name" value="PRK00293.1"/>
    <property type="match status" value="1"/>
</dbReference>
<name>A0ABS2CEJ9_9NEIS</name>
<feature type="transmembrane region" description="Helical" evidence="7">
    <location>
        <begin position="370"/>
        <end position="388"/>
    </location>
</feature>
<accession>A0ABS2CEJ9</accession>
<evidence type="ECO:0000313" key="10">
    <source>
        <dbReference type="EMBL" id="MBM5572567.1"/>
    </source>
</evidence>
<dbReference type="Pfam" id="PF13899">
    <property type="entry name" value="Thioredoxin_7"/>
    <property type="match status" value="1"/>
</dbReference>
<evidence type="ECO:0000256" key="8">
    <source>
        <dbReference type="SAM" id="SignalP"/>
    </source>
</evidence>
<organism evidence="10 11">
    <name type="scientific">Deefgea chitinilytica</name>
    <dbReference type="NCBI Taxonomy" id="570276"/>
    <lineage>
        <taxon>Bacteria</taxon>
        <taxon>Pseudomonadati</taxon>
        <taxon>Pseudomonadota</taxon>
        <taxon>Betaproteobacteria</taxon>
        <taxon>Neisseriales</taxon>
        <taxon>Chitinibacteraceae</taxon>
        <taxon>Deefgea</taxon>
    </lineage>
</organism>
<dbReference type="PROSITE" id="PS51352">
    <property type="entry name" value="THIOREDOXIN_2"/>
    <property type="match status" value="1"/>
</dbReference>
<dbReference type="Pfam" id="PF02683">
    <property type="entry name" value="DsbD_TM"/>
    <property type="match status" value="1"/>
</dbReference>
<feature type="transmembrane region" description="Helical" evidence="7">
    <location>
        <begin position="294"/>
        <end position="322"/>
    </location>
</feature>
<gene>
    <name evidence="10" type="primary">dsbD</name>
    <name evidence="10" type="ORF">GM173_13405</name>
</gene>
<keyword evidence="8" id="KW-0732">Signal</keyword>
<dbReference type="PANTHER" id="PTHR32234:SF0">
    <property type="entry name" value="THIOL:DISULFIDE INTERCHANGE PROTEIN DSBD"/>
    <property type="match status" value="1"/>
</dbReference>
<feature type="signal peptide" evidence="8">
    <location>
        <begin position="1"/>
        <end position="19"/>
    </location>
</feature>
<dbReference type="CDD" id="cd02953">
    <property type="entry name" value="DsbDgamma"/>
    <property type="match status" value="1"/>
</dbReference>
<dbReference type="PANTHER" id="PTHR32234">
    <property type="entry name" value="THIOL:DISULFIDE INTERCHANGE PROTEIN DSBD"/>
    <property type="match status" value="1"/>
</dbReference>
<evidence type="ECO:0000313" key="11">
    <source>
        <dbReference type="Proteomes" id="UP001195660"/>
    </source>
</evidence>
<dbReference type="InterPro" id="IPR013766">
    <property type="entry name" value="Thioredoxin_domain"/>
</dbReference>
<feature type="transmembrane region" description="Helical" evidence="7">
    <location>
        <begin position="210"/>
        <end position="243"/>
    </location>
</feature>
<evidence type="ECO:0000256" key="5">
    <source>
        <dbReference type="ARBA" id="ARBA00022989"/>
    </source>
</evidence>
<keyword evidence="2" id="KW-1003">Cell membrane</keyword>
<protein>
    <submittedName>
        <fullName evidence="10">Protein-disulfide reductase DsbD</fullName>
        <ecNumber evidence="10">1.8.1.8</ecNumber>
    </submittedName>
</protein>
<dbReference type="RefSeq" id="WP_203571895.1">
    <property type="nucleotide sequence ID" value="NZ_WOFE01000008.1"/>
</dbReference>
<dbReference type="Gene3D" id="2.60.40.1250">
    <property type="entry name" value="Thiol:disulfide interchange protein DsbD, N-terminal domain"/>
    <property type="match status" value="1"/>
</dbReference>
<comment type="subcellular location">
    <subcellularLocation>
        <location evidence="1">Cell membrane</location>
        <topology evidence="1">Multi-pass membrane protein</topology>
    </subcellularLocation>
</comment>
<dbReference type="InterPro" id="IPR036249">
    <property type="entry name" value="Thioredoxin-like_sf"/>
</dbReference>
<evidence type="ECO:0000259" key="9">
    <source>
        <dbReference type="PROSITE" id="PS51352"/>
    </source>
</evidence>
<keyword evidence="3 7" id="KW-0812">Transmembrane</keyword>
<feature type="transmembrane region" description="Helical" evidence="7">
    <location>
        <begin position="249"/>
        <end position="273"/>
    </location>
</feature>
<feature type="chain" id="PRO_5046699024" evidence="8">
    <location>
        <begin position="20"/>
        <end position="517"/>
    </location>
</feature>
<dbReference type="SUPFAM" id="SSF74863">
    <property type="entry name" value="Thiol:disulfide interchange protein DsbD, N-terminal domain (DsbD-alpha)"/>
    <property type="match status" value="1"/>
</dbReference>
<dbReference type="GO" id="GO:0047134">
    <property type="term" value="F:protein-disulfide reductase [NAD(P)H] activity"/>
    <property type="evidence" value="ECO:0007669"/>
    <property type="project" value="UniProtKB-EC"/>
</dbReference>
<dbReference type="Gene3D" id="3.40.30.10">
    <property type="entry name" value="Glutaredoxin"/>
    <property type="match status" value="1"/>
</dbReference>
<keyword evidence="4" id="KW-0201">Cytochrome c-type biogenesis</keyword>
<evidence type="ECO:0000256" key="6">
    <source>
        <dbReference type="ARBA" id="ARBA00023136"/>
    </source>
</evidence>
<dbReference type="InterPro" id="IPR036929">
    <property type="entry name" value="DsbDN_sf"/>
</dbReference>
<evidence type="ECO:0000256" key="4">
    <source>
        <dbReference type="ARBA" id="ARBA00022748"/>
    </source>
</evidence>